<keyword evidence="2" id="KW-1185">Reference proteome</keyword>
<dbReference type="InParanoid" id="Q3AEG6"/>
<organism evidence="1 2">
    <name type="scientific">Carboxydothermus hydrogenoformans (strain ATCC BAA-161 / DSM 6008 / Z-2901)</name>
    <dbReference type="NCBI Taxonomy" id="246194"/>
    <lineage>
        <taxon>Bacteria</taxon>
        <taxon>Bacillati</taxon>
        <taxon>Bacillota</taxon>
        <taxon>Clostridia</taxon>
        <taxon>Thermoanaerobacterales</taxon>
        <taxon>Thermoanaerobacteraceae</taxon>
        <taxon>Carboxydothermus</taxon>
    </lineage>
</organism>
<dbReference type="STRING" id="246194.CHY_0612"/>
<dbReference type="HOGENOM" id="CLU_3395697_0_0_9"/>
<dbReference type="AlphaFoldDB" id="Q3AEG6"/>
<protein>
    <submittedName>
        <fullName evidence="1">Uncharacterized protein</fullName>
    </submittedName>
</protein>
<sequence length="31" mass="3747">MLSKFGDGDFTVGKKNIFNYFYLVFFKFIFI</sequence>
<gene>
    <name evidence="1" type="ordered locus">CHY_0612</name>
</gene>
<evidence type="ECO:0000313" key="1">
    <source>
        <dbReference type="EMBL" id="ABB14014.1"/>
    </source>
</evidence>
<reference evidence="1 2" key="1">
    <citation type="journal article" date="2005" name="PLoS Genet.">
        <title>Life in hot carbon monoxide: the complete genome sequence of Carboxydothermus hydrogenoformans Z-2901.</title>
        <authorList>
            <person name="Wu M."/>
            <person name="Ren Q."/>
            <person name="Durkin A.S."/>
            <person name="Daugherty S.C."/>
            <person name="Brinkac L.M."/>
            <person name="Dodson R.J."/>
            <person name="Madupu R."/>
            <person name="Sullivan S.A."/>
            <person name="Kolonay J.F."/>
            <person name="Haft D.H."/>
            <person name="Nelson W.C."/>
            <person name="Tallon L.J."/>
            <person name="Jones K.M."/>
            <person name="Ulrich L.E."/>
            <person name="Gonzalez J.M."/>
            <person name="Zhulin I.B."/>
            <person name="Robb F.T."/>
            <person name="Eisen J.A."/>
        </authorList>
    </citation>
    <scope>NUCLEOTIDE SEQUENCE [LARGE SCALE GENOMIC DNA]</scope>
    <source>
        <strain evidence="2">ATCC BAA-161 / DSM 6008 / Z-2901</strain>
    </source>
</reference>
<proteinExistence type="predicted"/>
<evidence type="ECO:0000313" key="2">
    <source>
        <dbReference type="Proteomes" id="UP000002706"/>
    </source>
</evidence>
<accession>Q3AEG6</accession>
<name>Q3AEG6_CARHZ</name>
<dbReference type="Proteomes" id="UP000002706">
    <property type="component" value="Chromosome"/>
</dbReference>
<dbReference type="KEGG" id="chy:CHY_0612"/>
<dbReference type="EMBL" id="CP000141">
    <property type="protein sequence ID" value="ABB14014.1"/>
    <property type="molecule type" value="Genomic_DNA"/>
</dbReference>